<dbReference type="RefSeq" id="XP_009152392.1">
    <property type="nucleotide sequence ID" value="XM_009154144.1"/>
</dbReference>
<evidence type="ECO:0000313" key="3">
    <source>
        <dbReference type="Proteomes" id="UP000007304"/>
    </source>
</evidence>
<protein>
    <submittedName>
        <fullName evidence="2">Uncharacterized protein</fullName>
    </submittedName>
</protein>
<sequence>MSLSHTMTGIQSFGSSFRSLAYSAQHLVQTSSADTQRCPGPHRRQHDRRSFGHDGHLDGLHSPGESPGIAYMHDKNSAWSPLALLLKVCAYCVPSSVIAEIQPLVALAIHNDVRSSVLQTVNLRTASSCTRVVMLY</sequence>
<dbReference type="GeneID" id="20304793"/>
<organism evidence="2 3">
    <name type="scientific">Exophiala dermatitidis (strain ATCC 34100 / CBS 525.76 / NIH/UT8656)</name>
    <name type="common">Black yeast</name>
    <name type="synonym">Wangiella dermatitidis</name>
    <dbReference type="NCBI Taxonomy" id="858893"/>
    <lineage>
        <taxon>Eukaryota</taxon>
        <taxon>Fungi</taxon>
        <taxon>Dikarya</taxon>
        <taxon>Ascomycota</taxon>
        <taxon>Pezizomycotina</taxon>
        <taxon>Eurotiomycetes</taxon>
        <taxon>Chaetothyriomycetidae</taxon>
        <taxon>Chaetothyriales</taxon>
        <taxon>Herpotrichiellaceae</taxon>
        <taxon>Exophiala</taxon>
    </lineage>
</organism>
<feature type="region of interest" description="Disordered" evidence="1">
    <location>
        <begin position="31"/>
        <end position="59"/>
    </location>
</feature>
<dbReference type="EMBL" id="JH226130">
    <property type="protein sequence ID" value="EHY51931.1"/>
    <property type="molecule type" value="Genomic_DNA"/>
</dbReference>
<dbReference type="Proteomes" id="UP000007304">
    <property type="component" value="Unassembled WGS sequence"/>
</dbReference>
<dbReference type="VEuPathDB" id="FungiDB:HMPREF1120_00154"/>
<name>H6BLU2_EXODN</name>
<evidence type="ECO:0000313" key="2">
    <source>
        <dbReference type="EMBL" id="EHY51931.1"/>
    </source>
</evidence>
<dbReference type="AlphaFoldDB" id="H6BLU2"/>
<dbReference type="HOGENOM" id="CLU_1875437_0_0_1"/>
<feature type="compositionally biased region" description="Basic and acidic residues" evidence="1">
    <location>
        <begin position="48"/>
        <end position="59"/>
    </location>
</feature>
<proteinExistence type="predicted"/>
<dbReference type="InParanoid" id="H6BLU2"/>
<gene>
    <name evidence="2" type="ORF">HMPREF1120_00154</name>
</gene>
<keyword evidence="3" id="KW-1185">Reference proteome</keyword>
<evidence type="ECO:0000256" key="1">
    <source>
        <dbReference type="SAM" id="MobiDB-lite"/>
    </source>
</evidence>
<reference evidence="2" key="1">
    <citation type="submission" date="2011-07" db="EMBL/GenBank/DDBJ databases">
        <title>The Genome Sequence of Exophiala (Wangiella) dermatitidis NIH/UT8656.</title>
        <authorList>
            <consortium name="The Broad Institute Genome Sequencing Platform"/>
            <person name="Cuomo C."/>
            <person name="Wang Z."/>
            <person name="Hunicke-Smith S."/>
            <person name="Szanislo P.J."/>
            <person name="Earl A."/>
            <person name="Young S.K."/>
            <person name="Zeng Q."/>
            <person name="Gargeya S."/>
            <person name="Fitzgerald M."/>
            <person name="Haas B."/>
            <person name="Abouelleil A."/>
            <person name="Alvarado L."/>
            <person name="Arachchi H.M."/>
            <person name="Berlin A."/>
            <person name="Brown A."/>
            <person name="Chapman S.B."/>
            <person name="Chen Z."/>
            <person name="Dunbar C."/>
            <person name="Freedman E."/>
            <person name="Gearin G."/>
            <person name="Gellesch M."/>
            <person name="Goldberg J."/>
            <person name="Griggs A."/>
            <person name="Gujja S."/>
            <person name="Heiman D."/>
            <person name="Howarth C."/>
            <person name="Larson L."/>
            <person name="Lui A."/>
            <person name="MacDonald P.J.P."/>
            <person name="Montmayeur A."/>
            <person name="Murphy C."/>
            <person name="Neiman D."/>
            <person name="Pearson M."/>
            <person name="Priest M."/>
            <person name="Roberts A."/>
            <person name="Saif S."/>
            <person name="Shea T."/>
            <person name="Shenoy N."/>
            <person name="Sisk P."/>
            <person name="Stolte C."/>
            <person name="Sykes S."/>
            <person name="Wortman J."/>
            <person name="Nusbaum C."/>
            <person name="Birren B."/>
        </authorList>
    </citation>
    <scope>NUCLEOTIDE SEQUENCE</scope>
    <source>
        <strain evidence="2">NIH/UT8656</strain>
    </source>
</reference>
<accession>H6BLU2</accession>